<keyword evidence="2" id="KW-0732">Signal</keyword>
<organism evidence="3 4">
    <name type="scientific">Neohortaea acidophila</name>
    <dbReference type="NCBI Taxonomy" id="245834"/>
    <lineage>
        <taxon>Eukaryota</taxon>
        <taxon>Fungi</taxon>
        <taxon>Dikarya</taxon>
        <taxon>Ascomycota</taxon>
        <taxon>Pezizomycotina</taxon>
        <taxon>Dothideomycetes</taxon>
        <taxon>Dothideomycetidae</taxon>
        <taxon>Mycosphaerellales</taxon>
        <taxon>Teratosphaeriaceae</taxon>
        <taxon>Neohortaea</taxon>
    </lineage>
</organism>
<dbReference type="GeneID" id="54475996"/>
<evidence type="ECO:0000256" key="1">
    <source>
        <dbReference type="SAM" id="Phobius"/>
    </source>
</evidence>
<evidence type="ECO:0000313" key="4">
    <source>
        <dbReference type="Proteomes" id="UP000799767"/>
    </source>
</evidence>
<accession>A0A6A6PFV9</accession>
<protein>
    <submittedName>
        <fullName evidence="3">Uncharacterized protein</fullName>
    </submittedName>
</protein>
<keyword evidence="1" id="KW-1133">Transmembrane helix</keyword>
<keyword evidence="1" id="KW-0472">Membrane</keyword>
<evidence type="ECO:0000313" key="3">
    <source>
        <dbReference type="EMBL" id="KAF2478533.1"/>
    </source>
</evidence>
<name>A0A6A6PFV9_9PEZI</name>
<gene>
    <name evidence="3" type="ORF">BDY17DRAFT_306114</name>
</gene>
<feature type="signal peptide" evidence="2">
    <location>
        <begin position="1"/>
        <end position="26"/>
    </location>
</feature>
<dbReference type="RefSeq" id="XP_033585103.1">
    <property type="nucleotide sequence ID" value="XM_033734994.1"/>
</dbReference>
<dbReference type="OrthoDB" id="2426396at2759"/>
<sequence>MAPQRQHSMQRILLSCLLLFTTIAHAGAPGKWQPAHCSSCESGGTPAKQPTCPASSPVSCSAISSDDYCCPTNNYCMWANSQVVCCPEGCDCNEQEPSSSWAPEPTTWAAPPTSTGWGPAPPTTVWHSSWHATTTWWTSTTTPSSITTTTTPCPTCSSTTTIISTTSCDECQWRPTDFDGTYCSTIFANGPNLPTTARAACGVVLVKQQTSDTVRILIGWAKMITMIVGLQVLGGMFLVWR</sequence>
<dbReference type="Proteomes" id="UP000799767">
    <property type="component" value="Unassembled WGS sequence"/>
</dbReference>
<keyword evidence="4" id="KW-1185">Reference proteome</keyword>
<reference evidence="3" key="1">
    <citation type="journal article" date="2020" name="Stud. Mycol.">
        <title>101 Dothideomycetes genomes: a test case for predicting lifestyles and emergence of pathogens.</title>
        <authorList>
            <person name="Haridas S."/>
            <person name="Albert R."/>
            <person name="Binder M."/>
            <person name="Bloem J."/>
            <person name="Labutti K."/>
            <person name="Salamov A."/>
            <person name="Andreopoulos B."/>
            <person name="Baker S."/>
            <person name="Barry K."/>
            <person name="Bills G."/>
            <person name="Bluhm B."/>
            <person name="Cannon C."/>
            <person name="Castanera R."/>
            <person name="Culley D."/>
            <person name="Daum C."/>
            <person name="Ezra D."/>
            <person name="Gonzalez J."/>
            <person name="Henrissat B."/>
            <person name="Kuo A."/>
            <person name="Liang C."/>
            <person name="Lipzen A."/>
            <person name="Lutzoni F."/>
            <person name="Magnuson J."/>
            <person name="Mondo S."/>
            <person name="Nolan M."/>
            <person name="Ohm R."/>
            <person name="Pangilinan J."/>
            <person name="Park H.-J."/>
            <person name="Ramirez L."/>
            <person name="Alfaro M."/>
            <person name="Sun H."/>
            <person name="Tritt A."/>
            <person name="Yoshinaga Y."/>
            <person name="Zwiers L.-H."/>
            <person name="Turgeon B."/>
            <person name="Goodwin S."/>
            <person name="Spatafora J."/>
            <person name="Crous P."/>
            <person name="Grigoriev I."/>
        </authorList>
    </citation>
    <scope>NUCLEOTIDE SEQUENCE</scope>
    <source>
        <strain evidence="3">CBS 113389</strain>
    </source>
</reference>
<feature type="transmembrane region" description="Helical" evidence="1">
    <location>
        <begin position="217"/>
        <end position="240"/>
    </location>
</feature>
<feature type="chain" id="PRO_5025613951" evidence="2">
    <location>
        <begin position="27"/>
        <end position="241"/>
    </location>
</feature>
<dbReference type="AlphaFoldDB" id="A0A6A6PFV9"/>
<evidence type="ECO:0000256" key="2">
    <source>
        <dbReference type="SAM" id="SignalP"/>
    </source>
</evidence>
<keyword evidence="1" id="KW-0812">Transmembrane</keyword>
<dbReference type="EMBL" id="MU001644">
    <property type="protein sequence ID" value="KAF2478533.1"/>
    <property type="molecule type" value="Genomic_DNA"/>
</dbReference>
<proteinExistence type="predicted"/>